<keyword evidence="3 7" id="KW-0812">Transmembrane</keyword>
<feature type="transmembrane region" description="Helical" evidence="7">
    <location>
        <begin position="261"/>
        <end position="280"/>
    </location>
</feature>
<dbReference type="PANTHER" id="PTHR43652">
    <property type="entry name" value="BASIC AMINO ACID ANTIPORTER YFCC-RELATED"/>
    <property type="match status" value="1"/>
</dbReference>
<evidence type="ECO:0000256" key="6">
    <source>
        <dbReference type="SAM" id="MobiDB-lite"/>
    </source>
</evidence>
<feature type="transmembrane region" description="Helical" evidence="7">
    <location>
        <begin position="193"/>
        <end position="216"/>
    </location>
</feature>
<evidence type="ECO:0000313" key="8">
    <source>
        <dbReference type="EMBL" id="MDJ1130691.1"/>
    </source>
</evidence>
<keyword evidence="2" id="KW-1003">Cell membrane</keyword>
<feature type="transmembrane region" description="Helical" evidence="7">
    <location>
        <begin position="317"/>
        <end position="336"/>
    </location>
</feature>
<dbReference type="Pfam" id="PF03606">
    <property type="entry name" value="DcuC"/>
    <property type="match status" value="1"/>
</dbReference>
<dbReference type="Proteomes" id="UP001214441">
    <property type="component" value="Unassembled WGS sequence"/>
</dbReference>
<protein>
    <submittedName>
        <fullName evidence="8">YfcC family protein</fullName>
    </submittedName>
</protein>
<evidence type="ECO:0000256" key="5">
    <source>
        <dbReference type="ARBA" id="ARBA00023136"/>
    </source>
</evidence>
<accession>A0ABT6ZPU6</accession>
<dbReference type="EMBL" id="JANCPR020000002">
    <property type="protein sequence ID" value="MDJ1130691.1"/>
    <property type="molecule type" value="Genomic_DNA"/>
</dbReference>
<proteinExistence type="predicted"/>
<evidence type="ECO:0000256" key="7">
    <source>
        <dbReference type="SAM" id="Phobius"/>
    </source>
</evidence>
<feature type="transmembrane region" description="Helical" evidence="7">
    <location>
        <begin position="548"/>
        <end position="566"/>
    </location>
</feature>
<sequence>MTAGQDDREPQRSANGTTAHGHAEADADAEAEAEGEAGAARAAMAARPAGVAGPATGSPTTGGPGPGQGSGSDPGSDPGPDSGDGTGTGTGGGGGDGNEASPEPGGGSRFTFPSAITVLAVVTVAVWIAAFFIPSGEYRRNDAGNPIEGTYHRIPSPEGFWTRLGDLLTSPVNGLYGVQDPSGGRVSPDASGALYGSAGVFFFVLAIGAFITVVFATGALDRGIGRLAHRLRTRGELLIIGVMVVFALLGSVEGWSEETLGFYGLIVPLMLALGFDRLVASAAILLSSGIGILAATVDPFSIGVASSAAGISMGDGIVLRAIMFVVLTGVTIAYVLRYARRVRADPGRSRSGFLPGDKDVDAARTPEPARLTGRQTTVLVVLVATFALMIFSVIPWASALTGDPEAVPYAWELGWSFPELAALFLIAAVLVAFVGRLGEQNFSATLTRGMGEFIAPALVVVLARGITVIMNNAKITDTVLNAVQGVVSGTDSALFTILVWVVNLPLAFLIPSTSGHATLTMPILAPLAQFAEVPRSLVVTAWATSNGIMNMCIPTSAVLMGGLALAKVGYNTYIRFIAPLLGIIALLVCCFLALGTVIS</sequence>
<evidence type="ECO:0000256" key="1">
    <source>
        <dbReference type="ARBA" id="ARBA00004651"/>
    </source>
</evidence>
<feature type="transmembrane region" description="Helical" evidence="7">
    <location>
        <begin position="378"/>
        <end position="400"/>
    </location>
</feature>
<feature type="transmembrane region" description="Helical" evidence="7">
    <location>
        <begin position="420"/>
        <end position="438"/>
    </location>
</feature>
<dbReference type="InterPro" id="IPR051679">
    <property type="entry name" value="DASS-Related_Transporters"/>
</dbReference>
<evidence type="ECO:0000256" key="3">
    <source>
        <dbReference type="ARBA" id="ARBA00022692"/>
    </source>
</evidence>
<feature type="transmembrane region" description="Helical" evidence="7">
    <location>
        <begin position="573"/>
        <end position="598"/>
    </location>
</feature>
<feature type="region of interest" description="Disordered" evidence="6">
    <location>
        <begin position="1"/>
        <end position="108"/>
    </location>
</feature>
<evidence type="ECO:0000256" key="2">
    <source>
        <dbReference type="ARBA" id="ARBA00022475"/>
    </source>
</evidence>
<feature type="compositionally biased region" description="Low complexity" evidence="6">
    <location>
        <begin position="36"/>
        <end position="59"/>
    </location>
</feature>
<comment type="subcellular location">
    <subcellularLocation>
        <location evidence="1">Cell membrane</location>
        <topology evidence="1">Multi-pass membrane protein</topology>
    </subcellularLocation>
</comment>
<evidence type="ECO:0000313" key="9">
    <source>
        <dbReference type="Proteomes" id="UP001214441"/>
    </source>
</evidence>
<feature type="compositionally biased region" description="Gly residues" evidence="6">
    <location>
        <begin position="60"/>
        <end position="72"/>
    </location>
</feature>
<feature type="compositionally biased region" description="Acidic residues" evidence="6">
    <location>
        <begin position="26"/>
        <end position="35"/>
    </location>
</feature>
<name>A0ABT6ZPU6_9ACTN</name>
<organism evidence="8 9">
    <name type="scientific">Streptomyces iconiensis</name>
    <dbReference type="NCBI Taxonomy" id="1384038"/>
    <lineage>
        <taxon>Bacteria</taxon>
        <taxon>Bacillati</taxon>
        <taxon>Actinomycetota</taxon>
        <taxon>Actinomycetes</taxon>
        <taxon>Kitasatosporales</taxon>
        <taxon>Streptomycetaceae</taxon>
        <taxon>Streptomyces</taxon>
    </lineage>
</organism>
<feature type="transmembrane region" description="Helical" evidence="7">
    <location>
        <begin position="237"/>
        <end position="255"/>
    </location>
</feature>
<dbReference type="InterPro" id="IPR018385">
    <property type="entry name" value="C4_dicarb_anaerob_car-like"/>
</dbReference>
<comment type="caution">
    <text evidence="8">The sequence shown here is derived from an EMBL/GenBank/DDBJ whole genome shotgun (WGS) entry which is preliminary data.</text>
</comment>
<evidence type="ECO:0000256" key="4">
    <source>
        <dbReference type="ARBA" id="ARBA00022989"/>
    </source>
</evidence>
<keyword evidence="5 7" id="KW-0472">Membrane</keyword>
<feature type="transmembrane region" description="Helical" evidence="7">
    <location>
        <begin position="110"/>
        <end position="133"/>
    </location>
</feature>
<keyword evidence="4 7" id="KW-1133">Transmembrane helix</keyword>
<keyword evidence="9" id="KW-1185">Reference proteome</keyword>
<feature type="compositionally biased region" description="Basic and acidic residues" evidence="6">
    <location>
        <begin position="1"/>
        <end position="11"/>
    </location>
</feature>
<reference evidence="8 9" key="1">
    <citation type="submission" date="2023-05" db="EMBL/GenBank/DDBJ databases">
        <title>Streptantibioticus silvisoli sp. nov., acidotolerant actinomycetes 1 from pine litter.</title>
        <authorList>
            <person name="Swiecimska M."/>
            <person name="Golinska P."/>
            <person name="Sangal V."/>
            <person name="Wachnowicz B."/>
            <person name="Goodfellow M."/>
        </authorList>
    </citation>
    <scope>NUCLEOTIDE SEQUENCE [LARGE SCALE GENOMIC DNA]</scope>
    <source>
        <strain evidence="8 9">DSM 42109</strain>
    </source>
</reference>
<feature type="transmembrane region" description="Helical" evidence="7">
    <location>
        <begin position="292"/>
        <end position="311"/>
    </location>
</feature>
<gene>
    <name evidence="8" type="ORF">NMN56_001750</name>
</gene>
<feature type="compositionally biased region" description="Gly residues" evidence="6">
    <location>
        <begin position="82"/>
        <end position="97"/>
    </location>
</feature>
<dbReference type="PANTHER" id="PTHR43652:SF6">
    <property type="entry name" value="ARGININE REPRESSOR"/>
    <property type="match status" value="1"/>
</dbReference>